<name>A0AAE1DVL9_9GAST</name>
<gene>
    <name evidence="2" type="ORF">RRG08_032165</name>
</gene>
<protein>
    <submittedName>
        <fullName evidence="2">Uncharacterized protein</fullName>
    </submittedName>
</protein>
<sequence>MLPWRVLRFPVVFGGCMAAYFGAFSLRKAYFKDEVEETRDKNIMRAQAEHVRLEATQQQVKMEIAQKMHDQK</sequence>
<accession>A0AAE1DVL9</accession>
<reference evidence="2" key="1">
    <citation type="journal article" date="2023" name="G3 (Bethesda)">
        <title>A reference genome for the long-term kleptoplast-retaining sea slug Elysia crispata morphotype clarki.</title>
        <authorList>
            <person name="Eastman K.E."/>
            <person name="Pendleton A.L."/>
            <person name="Shaikh M.A."/>
            <person name="Suttiyut T."/>
            <person name="Ogas R."/>
            <person name="Tomko P."/>
            <person name="Gavelis G."/>
            <person name="Widhalm J.R."/>
            <person name="Wisecaver J.H."/>
        </authorList>
    </citation>
    <scope>NUCLEOTIDE SEQUENCE</scope>
    <source>
        <strain evidence="2">ECLA1</strain>
    </source>
</reference>
<dbReference type="AlphaFoldDB" id="A0AAE1DVL9"/>
<comment type="caution">
    <text evidence="2">The sequence shown here is derived from an EMBL/GenBank/DDBJ whole genome shotgun (WGS) entry which is preliminary data.</text>
</comment>
<feature type="transmembrane region" description="Helical" evidence="1">
    <location>
        <begin position="6"/>
        <end position="26"/>
    </location>
</feature>
<proteinExistence type="predicted"/>
<keyword evidence="3" id="KW-1185">Reference proteome</keyword>
<dbReference type="Proteomes" id="UP001283361">
    <property type="component" value="Unassembled WGS sequence"/>
</dbReference>
<evidence type="ECO:0000313" key="2">
    <source>
        <dbReference type="EMBL" id="KAK3784711.1"/>
    </source>
</evidence>
<organism evidence="2 3">
    <name type="scientific">Elysia crispata</name>
    <name type="common">lettuce slug</name>
    <dbReference type="NCBI Taxonomy" id="231223"/>
    <lineage>
        <taxon>Eukaryota</taxon>
        <taxon>Metazoa</taxon>
        <taxon>Spiralia</taxon>
        <taxon>Lophotrochozoa</taxon>
        <taxon>Mollusca</taxon>
        <taxon>Gastropoda</taxon>
        <taxon>Heterobranchia</taxon>
        <taxon>Euthyneura</taxon>
        <taxon>Panpulmonata</taxon>
        <taxon>Sacoglossa</taxon>
        <taxon>Placobranchoidea</taxon>
        <taxon>Plakobranchidae</taxon>
        <taxon>Elysia</taxon>
    </lineage>
</organism>
<keyword evidence="1" id="KW-0812">Transmembrane</keyword>
<keyword evidence="1" id="KW-1133">Transmembrane helix</keyword>
<evidence type="ECO:0000313" key="3">
    <source>
        <dbReference type="Proteomes" id="UP001283361"/>
    </source>
</evidence>
<evidence type="ECO:0000256" key="1">
    <source>
        <dbReference type="SAM" id="Phobius"/>
    </source>
</evidence>
<keyword evidence="1" id="KW-0472">Membrane</keyword>
<dbReference type="EMBL" id="JAWDGP010002216">
    <property type="protein sequence ID" value="KAK3784711.1"/>
    <property type="molecule type" value="Genomic_DNA"/>
</dbReference>